<dbReference type="EnsemblMetazoa" id="PPA40780.1">
    <property type="protein sequence ID" value="PPA40780.1"/>
    <property type="gene ID" value="WBGene00279149"/>
</dbReference>
<name>A0A2A6C300_PRIPA</name>
<dbReference type="InterPro" id="IPR052860">
    <property type="entry name" value="NRL-GPCR1"/>
</dbReference>
<comment type="similarity">
    <text evidence="1">Belongs to the nematode receptor-like protein sre family.</text>
</comment>
<dbReference type="GO" id="GO:0007606">
    <property type="term" value="P:sensory perception of chemical stimulus"/>
    <property type="evidence" value="ECO:0007669"/>
    <property type="project" value="InterPro"/>
</dbReference>
<sequence>MVFFLVMVNTTIAAQLNYLFMSIYILEIFVSFLLLAAVPLAVYTLMGMTKFHLNIRLSASSVIIHLALAILARFVLLYYQINQMPMGVTDFVFLAANLVRESVAGWSIAVPIAISAERSFATIFSSWYEKQSLGTLVVFIVQSLVLEIYGWTNALLLIYGVYSIQFNVIEYGVVFFGGAVLFQYVLMMNVEYGKRLQKMSITAYCLSRAYQIRENIKIMKMLRKLAFPALIFNIPAFSFISLHIFLPYEERLSLVRNVSIALFDLWIALYAASFQLLAYNIEPHLQESLRRSSYAAYCLDRYDRMPGRIRKLTQMSSPPHLNKTDIYFTMLSKDLHSAKKLSTISKISII</sequence>
<reference evidence="2" key="2">
    <citation type="submission" date="2022-06" db="UniProtKB">
        <authorList>
            <consortium name="EnsemblMetazoa"/>
        </authorList>
    </citation>
    <scope>IDENTIFICATION</scope>
    <source>
        <strain evidence="2">PS312</strain>
    </source>
</reference>
<dbReference type="PANTHER" id="PTHR47521">
    <property type="entry name" value="SERPENTINE RECEPTOR, CLASS E (EPSILON)-RELATED"/>
    <property type="match status" value="1"/>
</dbReference>
<accession>A0A8R1Z0C8</accession>
<gene>
    <name evidence="2" type="primary">WBGene00279149</name>
</gene>
<dbReference type="PANTHER" id="PTHR47521:SF7">
    <property type="entry name" value="SERPENTINE RECEPTOR CLASS EPSILON-6"/>
    <property type="match status" value="1"/>
</dbReference>
<evidence type="ECO:0000313" key="2">
    <source>
        <dbReference type="EnsemblMetazoa" id="PPA40780.1"/>
    </source>
</evidence>
<accession>A0A2A6C300</accession>
<dbReference type="OrthoDB" id="5819751at2759"/>
<dbReference type="Pfam" id="PF03125">
    <property type="entry name" value="Sre"/>
    <property type="match status" value="1"/>
</dbReference>
<keyword evidence="3" id="KW-1185">Reference proteome</keyword>
<dbReference type="AlphaFoldDB" id="A0A2A6C300"/>
<evidence type="ECO:0000256" key="1">
    <source>
        <dbReference type="ARBA" id="ARBA00006803"/>
    </source>
</evidence>
<reference evidence="3" key="1">
    <citation type="journal article" date="2008" name="Nat. Genet.">
        <title>The Pristionchus pacificus genome provides a unique perspective on nematode lifestyle and parasitism.</title>
        <authorList>
            <person name="Dieterich C."/>
            <person name="Clifton S.W."/>
            <person name="Schuster L.N."/>
            <person name="Chinwalla A."/>
            <person name="Delehaunty K."/>
            <person name="Dinkelacker I."/>
            <person name="Fulton L."/>
            <person name="Fulton R."/>
            <person name="Godfrey J."/>
            <person name="Minx P."/>
            <person name="Mitreva M."/>
            <person name="Roeseler W."/>
            <person name="Tian H."/>
            <person name="Witte H."/>
            <person name="Yang S.P."/>
            <person name="Wilson R.K."/>
            <person name="Sommer R.J."/>
        </authorList>
    </citation>
    <scope>NUCLEOTIDE SEQUENCE [LARGE SCALE GENOMIC DNA]</scope>
    <source>
        <strain evidence="3">PS312</strain>
    </source>
</reference>
<protein>
    <submittedName>
        <fullName evidence="2">G protein-coupled receptor</fullName>
    </submittedName>
</protein>
<dbReference type="Proteomes" id="UP000005239">
    <property type="component" value="Unassembled WGS sequence"/>
</dbReference>
<organism evidence="2 3">
    <name type="scientific">Pristionchus pacificus</name>
    <name type="common">Parasitic nematode worm</name>
    <dbReference type="NCBI Taxonomy" id="54126"/>
    <lineage>
        <taxon>Eukaryota</taxon>
        <taxon>Metazoa</taxon>
        <taxon>Ecdysozoa</taxon>
        <taxon>Nematoda</taxon>
        <taxon>Chromadorea</taxon>
        <taxon>Rhabditida</taxon>
        <taxon>Rhabditina</taxon>
        <taxon>Diplogasteromorpha</taxon>
        <taxon>Diplogasteroidea</taxon>
        <taxon>Neodiplogasteridae</taxon>
        <taxon>Pristionchus</taxon>
    </lineage>
</organism>
<evidence type="ECO:0000313" key="3">
    <source>
        <dbReference type="Proteomes" id="UP000005239"/>
    </source>
</evidence>
<dbReference type="InterPro" id="IPR004151">
    <property type="entry name" value="7TM_GPCR_serpentine_rcpt_Sre"/>
</dbReference>
<proteinExistence type="inferred from homology"/>
<dbReference type="GO" id="GO:0016020">
    <property type="term" value="C:membrane"/>
    <property type="evidence" value="ECO:0007669"/>
    <property type="project" value="InterPro"/>
</dbReference>